<dbReference type="GO" id="GO:0006400">
    <property type="term" value="P:tRNA modification"/>
    <property type="evidence" value="ECO:0007669"/>
    <property type="project" value="UniProtKB-UniRule"/>
</dbReference>
<evidence type="ECO:0000256" key="1">
    <source>
        <dbReference type="ARBA" id="ARBA00004496"/>
    </source>
</evidence>
<dbReference type="InterPro" id="IPR012094">
    <property type="entry name" value="tRNA_Ile_lys_synt"/>
</dbReference>
<dbReference type="RefSeq" id="WP_126578663.1">
    <property type="nucleotide sequence ID" value="NZ_BIFR01000001.1"/>
</dbReference>
<dbReference type="PANTHER" id="PTHR43033">
    <property type="entry name" value="TRNA(ILE)-LYSIDINE SYNTHASE-RELATED"/>
    <property type="match status" value="1"/>
</dbReference>
<keyword evidence="11" id="KW-1185">Reference proteome</keyword>
<comment type="caution">
    <text evidence="10">The sequence shown here is derived from an EMBL/GenBank/DDBJ whole genome shotgun (WGS) entry which is preliminary data.</text>
</comment>
<dbReference type="AlphaFoldDB" id="A0A401ZVY0"/>
<dbReference type="Pfam" id="PF01171">
    <property type="entry name" value="ATP_bind_3"/>
    <property type="match status" value="1"/>
</dbReference>
<reference evidence="11" key="1">
    <citation type="submission" date="2018-12" db="EMBL/GenBank/DDBJ databases">
        <title>Tengunoibacter tsumagoiensis gen. nov., sp. nov., Dictyobacter kobayashii sp. nov., D. alpinus sp. nov., and D. joshuensis sp. nov. and description of Dictyobacteraceae fam. nov. within the order Ktedonobacterales isolated from Tengu-no-mugimeshi.</title>
        <authorList>
            <person name="Wang C.M."/>
            <person name="Zheng Y."/>
            <person name="Sakai Y."/>
            <person name="Toyoda A."/>
            <person name="Minakuchi Y."/>
            <person name="Abe K."/>
            <person name="Yokota A."/>
            <person name="Yabe S."/>
        </authorList>
    </citation>
    <scope>NUCLEOTIDE SEQUENCE [LARGE SCALE GENOMIC DNA]</scope>
    <source>
        <strain evidence="11">Uno3</strain>
    </source>
</reference>
<dbReference type="EC" id="6.3.4.19" evidence="8"/>
<evidence type="ECO:0000256" key="7">
    <source>
        <dbReference type="ARBA" id="ARBA00048539"/>
    </source>
</evidence>
<dbReference type="CDD" id="cd01992">
    <property type="entry name" value="TilS_N"/>
    <property type="match status" value="1"/>
</dbReference>
<dbReference type="EMBL" id="BIFR01000001">
    <property type="protein sequence ID" value="GCE11059.1"/>
    <property type="molecule type" value="Genomic_DNA"/>
</dbReference>
<keyword evidence="6 8" id="KW-0067">ATP-binding</keyword>
<dbReference type="HAMAP" id="MF_01161">
    <property type="entry name" value="tRNA_Ile_lys_synt"/>
    <property type="match status" value="1"/>
</dbReference>
<evidence type="ECO:0000313" key="11">
    <source>
        <dbReference type="Proteomes" id="UP000287352"/>
    </source>
</evidence>
<evidence type="ECO:0000256" key="5">
    <source>
        <dbReference type="ARBA" id="ARBA00022741"/>
    </source>
</evidence>
<dbReference type="SMART" id="SM00977">
    <property type="entry name" value="TilS_C"/>
    <property type="match status" value="1"/>
</dbReference>
<feature type="domain" description="Lysidine-tRNA(Ile) synthetase C-terminal" evidence="9">
    <location>
        <begin position="421"/>
        <end position="493"/>
    </location>
</feature>
<comment type="domain">
    <text evidence="8">The N-terminal region contains the highly conserved SGGXDS motif, predicted to be a P-loop motif involved in ATP binding.</text>
</comment>
<dbReference type="NCBIfam" id="TIGR02432">
    <property type="entry name" value="lysidine_TilS_N"/>
    <property type="match status" value="1"/>
</dbReference>
<dbReference type="OrthoDB" id="9807403at2"/>
<dbReference type="Gene3D" id="1.20.59.20">
    <property type="match status" value="1"/>
</dbReference>
<keyword evidence="4 8" id="KW-0819">tRNA processing</keyword>
<feature type="binding site" evidence="8">
    <location>
        <begin position="27"/>
        <end position="32"/>
    </location>
    <ligand>
        <name>ATP</name>
        <dbReference type="ChEBI" id="CHEBI:30616"/>
    </ligand>
</feature>
<evidence type="ECO:0000256" key="8">
    <source>
        <dbReference type="HAMAP-Rule" id="MF_01161"/>
    </source>
</evidence>
<dbReference type="Pfam" id="PF11734">
    <property type="entry name" value="TilS_C"/>
    <property type="match status" value="1"/>
</dbReference>
<organism evidence="10 11">
    <name type="scientific">Tengunoibacter tsumagoiensis</name>
    <dbReference type="NCBI Taxonomy" id="2014871"/>
    <lineage>
        <taxon>Bacteria</taxon>
        <taxon>Bacillati</taxon>
        <taxon>Chloroflexota</taxon>
        <taxon>Ktedonobacteria</taxon>
        <taxon>Ktedonobacterales</taxon>
        <taxon>Dictyobacteraceae</taxon>
        <taxon>Tengunoibacter</taxon>
    </lineage>
</organism>
<dbReference type="Gene3D" id="3.40.50.620">
    <property type="entry name" value="HUPs"/>
    <property type="match status" value="1"/>
</dbReference>
<dbReference type="InterPro" id="IPR014729">
    <property type="entry name" value="Rossmann-like_a/b/a_fold"/>
</dbReference>
<dbReference type="GO" id="GO:0005737">
    <property type="term" value="C:cytoplasm"/>
    <property type="evidence" value="ECO:0007669"/>
    <property type="project" value="UniProtKB-SubCell"/>
</dbReference>
<evidence type="ECO:0000256" key="3">
    <source>
        <dbReference type="ARBA" id="ARBA00022598"/>
    </source>
</evidence>
<evidence type="ECO:0000256" key="6">
    <source>
        <dbReference type="ARBA" id="ARBA00022840"/>
    </source>
</evidence>
<dbReference type="SUPFAM" id="SSF82829">
    <property type="entry name" value="MesJ substrate recognition domain-like"/>
    <property type="match status" value="1"/>
</dbReference>
<keyword evidence="2 8" id="KW-0963">Cytoplasm</keyword>
<keyword evidence="3 8" id="KW-0436">Ligase</keyword>
<gene>
    <name evidence="8 10" type="primary">tilS</name>
    <name evidence="10" type="ORF">KTT_09180</name>
</gene>
<dbReference type="InterPro" id="IPR012795">
    <property type="entry name" value="tRNA_Ile_lys_synt_N"/>
</dbReference>
<dbReference type="SUPFAM" id="SSF56037">
    <property type="entry name" value="PheT/TilS domain"/>
    <property type="match status" value="1"/>
</dbReference>
<dbReference type="InterPro" id="IPR012796">
    <property type="entry name" value="Lysidine-tRNA-synth_C"/>
</dbReference>
<name>A0A401ZVY0_9CHLR</name>
<dbReference type="PANTHER" id="PTHR43033:SF1">
    <property type="entry name" value="TRNA(ILE)-LYSIDINE SYNTHASE-RELATED"/>
    <property type="match status" value="1"/>
</dbReference>
<dbReference type="GO" id="GO:0032267">
    <property type="term" value="F:tRNA(Ile)-lysidine synthase activity"/>
    <property type="evidence" value="ECO:0007669"/>
    <property type="project" value="UniProtKB-EC"/>
</dbReference>
<evidence type="ECO:0000313" key="10">
    <source>
        <dbReference type="EMBL" id="GCE11059.1"/>
    </source>
</evidence>
<comment type="function">
    <text evidence="8">Ligates lysine onto the cytidine present at position 34 of the AUA codon-specific tRNA(Ile) that contains the anticodon CAU, in an ATP-dependent manner. Cytidine is converted to lysidine, thus changing the amino acid specificity of the tRNA from methionine to isoleucine.</text>
</comment>
<comment type="similarity">
    <text evidence="8">Belongs to the tRNA(Ile)-lysidine synthase family.</text>
</comment>
<accession>A0A401ZVY0</accession>
<dbReference type="Proteomes" id="UP000287352">
    <property type="component" value="Unassembled WGS sequence"/>
</dbReference>
<dbReference type="SUPFAM" id="SSF52402">
    <property type="entry name" value="Adenine nucleotide alpha hydrolases-like"/>
    <property type="match status" value="1"/>
</dbReference>
<dbReference type="GO" id="GO:0005524">
    <property type="term" value="F:ATP binding"/>
    <property type="evidence" value="ECO:0007669"/>
    <property type="project" value="UniProtKB-UniRule"/>
</dbReference>
<sequence>MLAEIVRTMLEDYHLLPASGKVVVAVSGGADSLCLLHVLHQLCGPHKRYPSIQLHVAHLNHQLRGEASLRDASEVARLAASWDLPVSIGSTDVSALAQEEHCSLEEAARTARYRFLRQVAQGQPIAVAHHKDDQAETLVLHWLRGGGLASMVGLQPRQQDILRPLLGVTHEETVAYCAEHGLVPLEDASNSDLRFLRNRIRHEILPLLSEVNPGLRETLVRNAEVMQVDLAWLEEQVSQHWPTVVRHEEPEMCELSISAFQMLPLSLQRHLLRRTTAALCSGQSPLELRHYRLLEELLQRPHSWETVTLHLPHQLRAVRQAEMLRLERIQASETFIVPQTDEIHLHMGDEKRLPGTPWLVSARYLEDELAQEVRQALQQNDWSQVWRLLPSTRHTVFIDISADISSDSSTDVSELPSQAALLVRTWQAGDRMQPLGMLHTKKIQDILVDTHVPRSERTQIPLFFFAHQCIWLAGVQIAETVRLRPYTQQIICLSIRKVEP</sequence>
<dbReference type="NCBIfam" id="TIGR02433">
    <property type="entry name" value="lysidine_TilS_C"/>
    <property type="match status" value="1"/>
</dbReference>
<evidence type="ECO:0000259" key="9">
    <source>
        <dbReference type="SMART" id="SM00977"/>
    </source>
</evidence>
<dbReference type="InterPro" id="IPR011063">
    <property type="entry name" value="TilS/TtcA_N"/>
</dbReference>
<comment type="subcellular location">
    <subcellularLocation>
        <location evidence="1 8">Cytoplasm</location>
    </subcellularLocation>
</comment>
<keyword evidence="5 8" id="KW-0547">Nucleotide-binding</keyword>
<protein>
    <recommendedName>
        <fullName evidence="8">tRNA(Ile)-lysidine synthase</fullName>
        <ecNumber evidence="8">6.3.4.19</ecNumber>
    </recommendedName>
    <alternativeName>
        <fullName evidence="8">tRNA(Ile)-2-lysyl-cytidine synthase</fullName>
    </alternativeName>
    <alternativeName>
        <fullName evidence="8">tRNA(Ile)-lysidine synthetase</fullName>
    </alternativeName>
</protein>
<proteinExistence type="inferred from homology"/>
<evidence type="ECO:0000256" key="2">
    <source>
        <dbReference type="ARBA" id="ARBA00022490"/>
    </source>
</evidence>
<evidence type="ECO:0000256" key="4">
    <source>
        <dbReference type="ARBA" id="ARBA00022694"/>
    </source>
</evidence>
<comment type="catalytic activity">
    <reaction evidence="7 8">
        <text>cytidine(34) in tRNA(Ile2) + L-lysine + ATP = lysidine(34) in tRNA(Ile2) + AMP + diphosphate + H(+)</text>
        <dbReference type="Rhea" id="RHEA:43744"/>
        <dbReference type="Rhea" id="RHEA-COMP:10625"/>
        <dbReference type="Rhea" id="RHEA-COMP:10670"/>
        <dbReference type="ChEBI" id="CHEBI:15378"/>
        <dbReference type="ChEBI" id="CHEBI:30616"/>
        <dbReference type="ChEBI" id="CHEBI:32551"/>
        <dbReference type="ChEBI" id="CHEBI:33019"/>
        <dbReference type="ChEBI" id="CHEBI:82748"/>
        <dbReference type="ChEBI" id="CHEBI:83665"/>
        <dbReference type="ChEBI" id="CHEBI:456215"/>
        <dbReference type="EC" id="6.3.4.19"/>
    </reaction>
</comment>